<name>A0A0N4TGX1_BRUPA</name>
<accession>A0A0N4TGX1</accession>
<protein>
    <submittedName>
        <fullName evidence="1 3">Uncharacterized protein</fullName>
    </submittedName>
</protein>
<dbReference type="Proteomes" id="UP000278627">
    <property type="component" value="Unassembled WGS sequence"/>
</dbReference>
<sequence>MVQLWITLHLWRPRHERLAKTAKLFILPYNSALFTDQCLALNRRCDDKTKIRTEDLDFDVEDLSTRNINSGLTYIKPTASSLSSDSTTKVIETAMIKFVKLLIKYKK</sequence>
<dbReference type="WBParaSite" id="BPAG_0000745901-mRNA-1">
    <property type="protein sequence ID" value="BPAG_0000745901-mRNA-1"/>
    <property type="gene ID" value="BPAG_0000745901"/>
</dbReference>
<proteinExistence type="predicted"/>
<evidence type="ECO:0000313" key="2">
    <source>
        <dbReference type="Proteomes" id="UP000278627"/>
    </source>
</evidence>
<evidence type="ECO:0000313" key="3">
    <source>
        <dbReference type="WBParaSite" id="BPAG_0000745901-mRNA-1"/>
    </source>
</evidence>
<dbReference type="EMBL" id="UZAD01008406">
    <property type="protein sequence ID" value="VDN88608.1"/>
    <property type="molecule type" value="Genomic_DNA"/>
</dbReference>
<reference evidence="3" key="1">
    <citation type="submission" date="2017-02" db="UniProtKB">
        <authorList>
            <consortium name="WormBaseParasite"/>
        </authorList>
    </citation>
    <scope>IDENTIFICATION</scope>
</reference>
<reference evidence="1 2" key="2">
    <citation type="submission" date="2018-11" db="EMBL/GenBank/DDBJ databases">
        <authorList>
            <consortium name="Pathogen Informatics"/>
        </authorList>
    </citation>
    <scope>NUCLEOTIDE SEQUENCE [LARGE SCALE GENOMIC DNA]</scope>
</reference>
<keyword evidence="2" id="KW-1185">Reference proteome</keyword>
<dbReference type="AlphaFoldDB" id="A0A0N4TGX1"/>
<organism evidence="3">
    <name type="scientific">Brugia pahangi</name>
    <name type="common">Filarial nematode worm</name>
    <dbReference type="NCBI Taxonomy" id="6280"/>
    <lineage>
        <taxon>Eukaryota</taxon>
        <taxon>Metazoa</taxon>
        <taxon>Ecdysozoa</taxon>
        <taxon>Nematoda</taxon>
        <taxon>Chromadorea</taxon>
        <taxon>Rhabditida</taxon>
        <taxon>Spirurina</taxon>
        <taxon>Spiruromorpha</taxon>
        <taxon>Filarioidea</taxon>
        <taxon>Onchocercidae</taxon>
        <taxon>Brugia</taxon>
    </lineage>
</organism>
<evidence type="ECO:0000313" key="1">
    <source>
        <dbReference type="EMBL" id="VDN88608.1"/>
    </source>
</evidence>
<gene>
    <name evidence="1" type="ORF">BPAG_LOCUS7422</name>
</gene>
<dbReference type="STRING" id="6280.A0A0N4TGX1"/>